<feature type="region of interest" description="Disordered" evidence="3">
    <location>
        <begin position="425"/>
        <end position="461"/>
    </location>
</feature>
<dbReference type="EMBL" id="MU864352">
    <property type="protein sequence ID" value="KAK4192989.1"/>
    <property type="molecule type" value="Genomic_DNA"/>
</dbReference>
<keyword evidence="5" id="KW-0547">Nucleotide-binding</keyword>
<dbReference type="InterPro" id="IPR002562">
    <property type="entry name" value="3'-5'_exonuclease_dom"/>
</dbReference>
<keyword evidence="1" id="KW-0540">Nuclease</keyword>
<proteinExistence type="predicted"/>
<gene>
    <name evidence="5" type="ORF">QBC35DRAFT_372793</name>
</gene>
<evidence type="ECO:0000256" key="3">
    <source>
        <dbReference type="SAM" id="MobiDB-lite"/>
    </source>
</evidence>
<dbReference type="FunFam" id="3.30.420.10:FF:000100">
    <property type="entry name" value="3'-5' exonuclease/helicase (Wrn), putative"/>
    <property type="match status" value="1"/>
</dbReference>
<feature type="domain" description="3'-5' exonuclease" evidence="4">
    <location>
        <begin position="166"/>
        <end position="358"/>
    </location>
</feature>
<dbReference type="Proteomes" id="UP001302126">
    <property type="component" value="Unassembled WGS sequence"/>
</dbReference>
<reference evidence="5" key="1">
    <citation type="journal article" date="2023" name="Mol. Phylogenet. Evol.">
        <title>Genome-scale phylogeny and comparative genomics of the fungal order Sordariales.</title>
        <authorList>
            <person name="Hensen N."/>
            <person name="Bonometti L."/>
            <person name="Westerberg I."/>
            <person name="Brannstrom I.O."/>
            <person name="Guillou S."/>
            <person name="Cros-Aarteil S."/>
            <person name="Calhoun S."/>
            <person name="Haridas S."/>
            <person name="Kuo A."/>
            <person name="Mondo S."/>
            <person name="Pangilinan J."/>
            <person name="Riley R."/>
            <person name="LaButti K."/>
            <person name="Andreopoulos B."/>
            <person name="Lipzen A."/>
            <person name="Chen C."/>
            <person name="Yan M."/>
            <person name="Daum C."/>
            <person name="Ng V."/>
            <person name="Clum A."/>
            <person name="Steindorff A."/>
            <person name="Ohm R.A."/>
            <person name="Martin F."/>
            <person name="Silar P."/>
            <person name="Natvig D.O."/>
            <person name="Lalanne C."/>
            <person name="Gautier V."/>
            <person name="Ament-Velasquez S.L."/>
            <person name="Kruys A."/>
            <person name="Hutchinson M.I."/>
            <person name="Powell A.J."/>
            <person name="Barry K."/>
            <person name="Miller A.N."/>
            <person name="Grigoriev I.V."/>
            <person name="Debuchy R."/>
            <person name="Gladieux P."/>
            <person name="Hiltunen Thoren M."/>
            <person name="Johannesson H."/>
        </authorList>
    </citation>
    <scope>NUCLEOTIDE SEQUENCE</scope>
    <source>
        <strain evidence="5">PSN309</strain>
    </source>
</reference>
<dbReference type="GO" id="GO:0008408">
    <property type="term" value="F:3'-5' exonuclease activity"/>
    <property type="evidence" value="ECO:0007669"/>
    <property type="project" value="InterPro"/>
</dbReference>
<feature type="compositionally biased region" description="Basic and acidic residues" evidence="3">
    <location>
        <begin position="90"/>
        <end position="105"/>
    </location>
</feature>
<evidence type="ECO:0000256" key="2">
    <source>
        <dbReference type="ARBA" id="ARBA00022801"/>
    </source>
</evidence>
<dbReference type="Gene3D" id="3.30.420.10">
    <property type="entry name" value="Ribonuclease H-like superfamily/Ribonuclease H"/>
    <property type="match status" value="1"/>
</dbReference>
<dbReference type="AlphaFoldDB" id="A0AAN6X349"/>
<keyword evidence="2" id="KW-0378">Hydrolase</keyword>
<accession>A0AAN6X349</accession>
<evidence type="ECO:0000313" key="5">
    <source>
        <dbReference type="EMBL" id="KAK4192989.1"/>
    </source>
</evidence>
<dbReference type="SMART" id="SM00474">
    <property type="entry name" value="35EXOc"/>
    <property type="match status" value="1"/>
</dbReference>
<dbReference type="GO" id="GO:0004386">
    <property type="term" value="F:helicase activity"/>
    <property type="evidence" value="ECO:0007669"/>
    <property type="project" value="UniProtKB-KW"/>
</dbReference>
<reference evidence="5" key="2">
    <citation type="submission" date="2023-05" db="EMBL/GenBank/DDBJ databases">
        <authorList>
            <consortium name="Lawrence Berkeley National Laboratory"/>
            <person name="Steindorff A."/>
            <person name="Hensen N."/>
            <person name="Bonometti L."/>
            <person name="Westerberg I."/>
            <person name="Brannstrom I.O."/>
            <person name="Guillou S."/>
            <person name="Cros-Aarteil S."/>
            <person name="Calhoun S."/>
            <person name="Haridas S."/>
            <person name="Kuo A."/>
            <person name="Mondo S."/>
            <person name="Pangilinan J."/>
            <person name="Riley R."/>
            <person name="Labutti K."/>
            <person name="Andreopoulos B."/>
            <person name="Lipzen A."/>
            <person name="Chen C."/>
            <person name="Yanf M."/>
            <person name="Daum C."/>
            <person name="Ng V."/>
            <person name="Clum A."/>
            <person name="Ohm R."/>
            <person name="Martin F."/>
            <person name="Silar P."/>
            <person name="Natvig D."/>
            <person name="Lalanne C."/>
            <person name="Gautier V."/>
            <person name="Ament-Velasquez S.L."/>
            <person name="Kruys A."/>
            <person name="Hutchinson M.I."/>
            <person name="Powell A.J."/>
            <person name="Barry K."/>
            <person name="Miller A.N."/>
            <person name="Grigoriev I.V."/>
            <person name="Debuchy R."/>
            <person name="Gladieux P."/>
            <person name="Thoren M.H."/>
            <person name="Johannesson H."/>
        </authorList>
    </citation>
    <scope>NUCLEOTIDE SEQUENCE</scope>
    <source>
        <strain evidence="5">PSN309</strain>
    </source>
</reference>
<feature type="region of interest" description="Disordered" evidence="3">
    <location>
        <begin position="57"/>
        <end position="118"/>
    </location>
</feature>
<name>A0AAN6X349_9PEZI</name>
<dbReference type="SUPFAM" id="SSF53098">
    <property type="entry name" value="Ribonuclease H-like"/>
    <property type="match status" value="1"/>
</dbReference>
<keyword evidence="5" id="KW-0067">ATP-binding</keyword>
<feature type="compositionally biased region" description="Low complexity" evidence="3">
    <location>
        <begin position="433"/>
        <end position="444"/>
    </location>
</feature>
<dbReference type="CDD" id="cd06141">
    <property type="entry name" value="WRN_exo"/>
    <property type="match status" value="1"/>
</dbReference>
<dbReference type="PANTHER" id="PTHR13620">
    <property type="entry name" value="3-5 EXONUCLEASE"/>
    <property type="match status" value="1"/>
</dbReference>
<protein>
    <submittedName>
        <fullName evidence="5">Werner syndrome helicase</fullName>
    </submittedName>
</protein>
<organism evidence="5 6">
    <name type="scientific">Podospora australis</name>
    <dbReference type="NCBI Taxonomy" id="1536484"/>
    <lineage>
        <taxon>Eukaryota</taxon>
        <taxon>Fungi</taxon>
        <taxon>Dikarya</taxon>
        <taxon>Ascomycota</taxon>
        <taxon>Pezizomycotina</taxon>
        <taxon>Sordariomycetes</taxon>
        <taxon>Sordariomycetidae</taxon>
        <taxon>Sordariales</taxon>
        <taxon>Podosporaceae</taxon>
        <taxon>Podospora</taxon>
    </lineage>
</organism>
<dbReference type="GO" id="GO:0005634">
    <property type="term" value="C:nucleus"/>
    <property type="evidence" value="ECO:0007669"/>
    <property type="project" value="TreeGrafter"/>
</dbReference>
<dbReference type="InterPro" id="IPR051132">
    <property type="entry name" value="3-5_Exonuclease_domain"/>
</dbReference>
<dbReference type="GO" id="GO:0003676">
    <property type="term" value="F:nucleic acid binding"/>
    <property type="evidence" value="ECO:0007669"/>
    <property type="project" value="InterPro"/>
</dbReference>
<feature type="compositionally biased region" description="Basic and acidic residues" evidence="3">
    <location>
        <begin position="450"/>
        <end position="461"/>
    </location>
</feature>
<evidence type="ECO:0000256" key="1">
    <source>
        <dbReference type="ARBA" id="ARBA00022722"/>
    </source>
</evidence>
<evidence type="ECO:0000259" key="4">
    <source>
        <dbReference type="SMART" id="SM00474"/>
    </source>
</evidence>
<evidence type="ECO:0000313" key="6">
    <source>
        <dbReference type="Proteomes" id="UP001302126"/>
    </source>
</evidence>
<feature type="compositionally biased region" description="Polar residues" evidence="3">
    <location>
        <begin position="61"/>
        <end position="72"/>
    </location>
</feature>
<dbReference type="InterPro" id="IPR036397">
    <property type="entry name" value="RNaseH_sf"/>
</dbReference>
<dbReference type="PANTHER" id="PTHR13620:SF104">
    <property type="entry name" value="EXONUCLEASE 3'-5' DOMAIN-CONTAINING PROTEIN 2"/>
    <property type="match status" value="1"/>
</dbReference>
<sequence>MGTDKPAREVWHVSHGIVFGRQRLAKVAYPTRSTTARYHRSAQLEFLKPSRIARALDEESSSAGLSAENAQESADGVAKPADAEEAMAQKAKEAEEGKETEQKNAEEEDDSTVPEPPFTPLEFKIPVEAFQSARKAAEGTPESFWTYSLYRGPGGTEGVSDAKVKVHYCTSLTTTERVLQQYFMHEKVIGLDLEWAPDALKHQGARRNVSVIQLASPSRIAIFHIALYPKGSKGSDLVSPTLKKLIEDPEITKCGVWIKGDCSRLRSFMGIDARSIFELSHLYKLVTYSTSGETDLINKRLVSLAQQTKDVLGLPLFKGQDVRSSDWSKPLDMSQIIYSASDAYAAVQLYAVLNHQREQLNPCPPLPAHAELNKPIELADHKLLQTAGEEEAETEAAAAAAAAADQGPVLSANYLKSLAETVTCEFEPDAETEPNTSTTTTTTTPKKRSATKEPKDPRITEGDLWAAQYRVAHPKTRATNPSLRAYYIWHKNEDLGPSKIAGLLRDPPLQLTTVINYILEAIRIAKLPFNKQRLRAELLDQLPAEMVQNRYKSVVKLCNEGDGWEVVTKEEL</sequence>
<comment type="caution">
    <text evidence="5">The sequence shown here is derived from an EMBL/GenBank/DDBJ whole genome shotgun (WGS) entry which is preliminary data.</text>
</comment>
<dbReference type="Pfam" id="PF01612">
    <property type="entry name" value="DNA_pol_A_exo1"/>
    <property type="match status" value="1"/>
</dbReference>
<keyword evidence="6" id="KW-1185">Reference proteome</keyword>
<dbReference type="GO" id="GO:0005737">
    <property type="term" value="C:cytoplasm"/>
    <property type="evidence" value="ECO:0007669"/>
    <property type="project" value="TreeGrafter"/>
</dbReference>
<keyword evidence="5" id="KW-0347">Helicase</keyword>
<dbReference type="InterPro" id="IPR012337">
    <property type="entry name" value="RNaseH-like_sf"/>
</dbReference>
<dbReference type="GO" id="GO:0006139">
    <property type="term" value="P:nucleobase-containing compound metabolic process"/>
    <property type="evidence" value="ECO:0007669"/>
    <property type="project" value="InterPro"/>
</dbReference>